<protein>
    <submittedName>
        <fullName evidence="1">Uncharacterized protein</fullName>
    </submittedName>
</protein>
<accession>A0A2C9VGV4</accession>
<gene>
    <name evidence="1" type="ORF">MANES_08G164100</name>
</gene>
<dbReference type="AlphaFoldDB" id="A0A2C9VGV4"/>
<evidence type="ECO:0000313" key="1">
    <source>
        <dbReference type="EMBL" id="OAY44594.1"/>
    </source>
</evidence>
<proteinExistence type="predicted"/>
<sequence>MKSCDLWFYGCGLRNEKTKRRNYGGNSDCRDRRD</sequence>
<reference evidence="1" key="1">
    <citation type="submission" date="2016-02" db="EMBL/GenBank/DDBJ databases">
        <title>WGS assembly of Manihot esculenta.</title>
        <authorList>
            <person name="Bredeson J.V."/>
            <person name="Prochnik S.E."/>
            <person name="Lyons J.B."/>
            <person name="Schmutz J."/>
            <person name="Grimwood J."/>
            <person name="Vrebalov J."/>
            <person name="Bart R.S."/>
            <person name="Amuge T."/>
            <person name="Ferguson M.E."/>
            <person name="Green R."/>
            <person name="Putnam N."/>
            <person name="Stites J."/>
            <person name="Rounsley S."/>
            <person name="Rokhsar D.S."/>
        </authorList>
    </citation>
    <scope>NUCLEOTIDE SEQUENCE [LARGE SCALE GENOMIC DNA]</scope>
    <source>
        <tissue evidence="1">Leaf</tissue>
    </source>
</reference>
<dbReference type="EMBL" id="CM004394">
    <property type="protein sequence ID" value="OAY44594.1"/>
    <property type="molecule type" value="Genomic_DNA"/>
</dbReference>
<organism evidence="1">
    <name type="scientific">Manihot esculenta</name>
    <name type="common">Cassava</name>
    <name type="synonym">Jatropha manihot</name>
    <dbReference type="NCBI Taxonomy" id="3983"/>
    <lineage>
        <taxon>Eukaryota</taxon>
        <taxon>Viridiplantae</taxon>
        <taxon>Streptophyta</taxon>
        <taxon>Embryophyta</taxon>
        <taxon>Tracheophyta</taxon>
        <taxon>Spermatophyta</taxon>
        <taxon>Magnoliopsida</taxon>
        <taxon>eudicotyledons</taxon>
        <taxon>Gunneridae</taxon>
        <taxon>Pentapetalae</taxon>
        <taxon>rosids</taxon>
        <taxon>fabids</taxon>
        <taxon>Malpighiales</taxon>
        <taxon>Euphorbiaceae</taxon>
        <taxon>Crotonoideae</taxon>
        <taxon>Manihoteae</taxon>
        <taxon>Manihot</taxon>
    </lineage>
</organism>
<name>A0A2C9VGV4_MANES</name>